<dbReference type="AlphaFoldDB" id="A0A165FP55"/>
<protein>
    <recommendedName>
        <fullName evidence="2">DUF6533 domain-containing protein</fullName>
    </recommendedName>
</protein>
<dbReference type="Pfam" id="PF20151">
    <property type="entry name" value="DUF6533"/>
    <property type="match status" value="1"/>
</dbReference>
<keyword evidence="1" id="KW-1133">Transmembrane helix</keyword>
<dbReference type="EMBL" id="KV427612">
    <property type="protein sequence ID" value="KZT09264.1"/>
    <property type="molecule type" value="Genomic_DNA"/>
</dbReference>
<evidence type="ECO:0000313" key="4">
    <source>
        <dbReference type="Proteomes" id="UP000076871"/>
    </source>
</evidence>
<organism evidence="3 4">
    <name type="scientific">Laetiporus sulphureus 93-53</name>
    <dbReference type="NCBI Taxonomy" id="1314785"/>
    <lineage>
        <taxon>Eukaryota</taxon>
        <taxon>Fungi</taxon>
        <taxon>Dikarya</taxon>
        <taxon>Basidiomycota</taxon>
        <taxon>Agaricomycotina</taxon>
        <taxon>Agaricomycetes</taxon>
        <taxon>Polyporales</taxon>
        <taxon>Laetiporus</taxon>
    </lineage>
</organism>
<keyword evidence="1" id="KW-0472">Membrane</keyword>
<sequence>MPVVILVKEVTSTTQEAIANKCCYTAAATLIFYEHWITFSDEVNLVWTSKWTTATIVFMCNRSLLVILGFTYVLHVLSWDTQADFRAASCELIAILEDAVVLATVVVISIFSALRVYAISIHNWVLASLVFLLSIAQTGIIIYVLSTTSEASVRALDGLAACVGHTPIPPETQQNTFKLAREARRFGTKAKLVQLLLRDGTLYFVALLIVNILELSVEYGYTDPESDGTYVSPLRLSADSLIPQVDIHLSSIGGLSMASFGSRLIDILGADLDFESSAEIDDSGREQTGDAGDCDRDRGSLIEMQVRVTGARRQQGS</sequence>
<reference evidence="3 4" key="1">
    <citation type="journal article" date="2016" name="Mol. Biol. Evol.">
        <title>Comparative Genomics of Early-Diverging Mushroom-Forming Fungi Provides Insights into the Origins of Lignocellulose Decay Capabilities.</title>
        <authorList>
            <person name="Nagy L.G."/>
            <person name="Riley R."/>
            <person name="Tritt A."/>
            <person name="Adam C."/>
            <person name="Daum C."/>
            <person name="Floudas D."/>
            <person name="Sun H."/>
            <person name="Yadav J.S."/>
            <person name="Pangilinan J."/>
            <person name="Larsson K.H."/>
            <person name="Matsuura K."/>
            <person name="Barry K."/>
            <person name="Labutti K."/>
            <person name="Kuo R."/>
            <person name="Ohm R.A."/>
            <person name="Bhattacharya S.S."/>
            <person name="Shirouzu T."/>
            <person name="Yoshinaga Y."/>
            <person name="Martin F.M."/>
            <person name="Grigoriev I.V."/>
            <person name="Hibbett D.S."/>
        </authorList>
    </citation>
    <scope>NUCLEOTIDE SEQUENCE [LARGE SCALE GENOMIC DNA]</scope>
    <source>
        <strain evidence="3 4">93-53</strain>
    </source>
</reference>
<dbReference type="GeneID" id="63823924"/>
<accession>A0A165FP55</accession>
<dbReference type="Proteomes" id="UP000076871">
    <property type="component" value="Unassembled WGS sequence"/>
</dbReference>
<keyword evidence="4" id="KW-1185">Reference proteome</keyword>
<evidence type="ECO:0000259" key="2">
    <source>
        <dbReference type="Pfam" id="PF20151"/>
    </source>
</evidence>
<feature type="domain" description="DUF6533" evidence="2">
    <location>
        <begin position="22"/>
        <end position="64"/>
    </location>
</feature>
<feature type="transmembrane region" description="Helical" evidence="1">
    <location>
        <begin position="51"/>
        <end position="74"/>
    </location>
</feature>
<dbReference type="InterPro" id="IPR045340">
    <property type="entry name" value="DUF6533"/>
</dbReference>
<keyword evidence="1" id="KW-0812">Transmembrane</keyword>
<gene>
    <name evidence="3" type="ORF">LAESUDRAFT_712365</name>
</gene>
<evidence type="ECO:0000313" key="3">
    <source>
        <dbReference type="EMBL" id="KZT09264.1"/>
    </source>
</evidence>
<proteinExistence type="predicted"/>
<dbReference type="InParanoid" id="A0A165FP55"/>
<evidence type="ECO:0000256" key="1">
    <source>
        <dbReference type="SAM" id="Phobius"/>
    </source>
</evidence>
<feature type="transmembrane region" description="Helical" evidence="1">
    <location>
        <begin position="124"/>
        <end position="145"/>
    </location>
</feature>
<dbReference type="OrthoDB" id="2750926at2759"/>
<name>A0A165FP55_9APHY</name>
<feature type="transmembrane region" description="Helical" evidence="1">
    <location>
        <begin position="95"/>
        <end position="118"/>
    </location>
</feature>
<dbReference type="RefSeq" id="XP_040767004.1">
    <property type="nucleotide sequence ID" value="XM_040906895.1"/>
</dbReference>